<evidence type="ECO:0000313" key="4">
    <source>
        <dbReference type="EMBL" id="BBO30402.1"/>
    </source>
</evidence>
<keyword evidence="2" id="KW-0732">Signal</keyword>
<protein>
    <submittedName>
        <fullName evidence="4">Putative lipase/esterase</fullName>
    </submittedName>
</protein>
<dbReference type="SUPFAM" id="SSF53474">
    <property type="entry name" value="alpha/beta-Hydrolases"/>
    <property type="match status" value="1"/>
</dbReference>
<reference evidence="5" key="1">
    <citation type="submission" date="2019-10" db="EMBL/GenBank/DDBJ databases">
        <title>Lacipirellula parvula gen. nov., sp. nov., representing a lineage of planctomycetes widespread in freshwater anoxic habitats, and description of the family Lacipirellulaceae.</title>
        <authorList>
            <person name="Dedysh S.N."/>
            <person name="Kulichevskaya I.S."/>
            <person name="Beletsky A.V."/>
            <person name="Rakitin A.L."/>
            <person name="Mardanov A.V."/>
            <person name="Ivanova A.A."/>
            <person name="Saltykova V.X."/>
            <person name="Rijpstra W.I.C."/>
            <person name="Sinninghe Damste J.S."/>
            <person name="Ravin N.V."/>
        </authorList>
    </citation>
    <scope>NUCLEOTIDE SEQUENCE [LARGE SCALE GENOMIC DNA]</scope>
    <source>
        <strain evidence="5">PX69</strain>
    </source>
</reference>
<dbReference type="RefSeq" id="WP_172991752.1">
    <property type="nucleotide sequence ID" value="NZ_AP021861.1"/>
</dbReference>
<dbReference type="EMBL" id="AP021861">
    <property type="protein sequence ID" value="BBO30402.1"/>
    <property type="molecule type" value="Genomic_DNA"/>
</dbReference>
<evidence type="ECO:0000256" key="2">
    <source>
        <dbReference type="SAM" id="SignalP"/>
    </source>
</evidence>
<dbReference type="InterPro" id="IPR029058">
    <property type="entry name" value="AB_hydrolase_fold"/>
</dbReference>
<dbReference type="PANTHER" id="PTHR48081">
    <property type="entry name" value="AB HYDROLASE SUPERFAMILY PROTEIN C4A8.06C"/>
    <property type="match status" value="1"/>
</dbReference>
<sequence length="288" mass="30644">MTGRRILGLALAAASLLAAGQQAFSGEFKAKYGEIYAERESGPLKADLYIPEGEGPFPGVLVVHGGAWRMGARGDISGAAQMLAQHGFTAIAISYRLAPAHKFPAQILDCKEAIRWMRTNAKQLKIDPDHIGGFGYSAGAHLVSLLGTTDDKDGLEGVTDPKSVPSTRIQCVACGGAPCDLRPLPADVEGLAFFLGGSRAQCPEQYRLASPAAFVTPDDPPMFFYHGEDDQLVPIASPENMQVALKAAGIASDLYVVPYLGHTAAAVDRKAIERSIAFLEEHLKPKTK</sequence>
<dbReference type="PANTHER" id="PTHR48081:SF13">
    <property type="entry name" value="ALPHA_BETA HYDROLASE"/>
    <property type="match status" value="1"/>
</dbReference>
<accession>A0A5K7X3L2</accession>
<gene>
    <name evidence="4" type="ORF">PLANPX_0014</name>
</gene>
<evidence type="ECO:0000259" key="3">
    <source>
        <dbReference type="Pfam" id="PF20434"/>
    </source>
</evidence>
<dbReference type="AlphaFoldDB" id="A0A5K7X3L2"/>
<keyword evidence="5" id="KW-1185">Reference proteome</keyword>
<dbReference type="InterPro" id="IPR049492">
    <property type="entry name" value="BD-FAE-like_dom"/>
</dbReference>
<dbReference type="GO" id="GO:0016787">
    <property type="term" value="F:hydrolase activity"/>
    <property type="evidence" value="ECO:0007669"/>
    <property type="project" value="UniProtKB-KW"/>
</dbReference>
<evidence type="ECO:0000256" key="1">
    <source>
        <dbReference type="ARBA" id="ARBA00022801"/>
    </source>
</evidence>
<feature type="domain" description="BD-FAE-like" evidence="3">
    <location>
        <begin position="47"/>
        <end position="242"/>
    </location>
</feature>
<name>A0A5K7X3L2_9BACT</name>
<dbReference type="InterPro" id="IPR050300">
    <property type="entry name" value="GDXG_lipolytic_enzyme"/>
</dbReference>
<dbReference type="Proteomes" id="UP000326837">
    <property type="component" value="Chromosome"/>
</dbReference>
<feature type="signal peptide" evidence="2">
    <location>
        <begin position="1"/>
        <end position="25"/>
    </location>
</feature>
<dbReference type="Gene3D" id="3.40.50.1820">
    <property type="entry name" value="alpha/beta hydrolase"/>
    <property type="match status" value="1"/>
</dbReference>
<evidence type="ECO:0000313" key="5">
    <source>
        <dbReference type="Proteomes" id="UP000326837"/>
    </source>
</evidence>
<keyword evidence="1" id="KW-0378">Hydrolase</keyword>
<dbReference type="Pfam" id="PF20434">
    <property type="entry name" value="BD-FAE"/>
    <property type="match status" value="1"/>
</dbReference>
<dbReference type="KEGG" id="lpav:PLANPX_0014"/>
<proteinExistence type="predicted"/>
<organism evidence="4 5">
    <name type="scientific">Lacipirellula parvula</name>
    <dbReference type="NCBI Taxonomy" id="2650471"/>
    <lineage>
        <taxon>Bacteria</taxon>
        <taxon>Pseudomonadati</taxon>
        <taxon>Planctomycetota</taxon>
        <taxon>Planctomycetia</taxon>
        <taxon>Pirellulales</taxon>
        <taxon>Lacipirellulaceae</taxon>
        <taxon>Lacipirellula</taxon>
    </lineage>
</organism>
<feature type="chain" id="PRO_5024888579" evidence="2">
    <location>
        <begin position="26"/>
        <end position="288"/>
    </location>
</feature>